<dbReference type="EMBL" id="CAXAMN010021684">
    <property type="protein sequence ID" value="CAK9062162.1"/>
    <property type="molecule type" value="Genomic_DNA"/>
</dbReference>
<evidence type="ECO:0000313" key="1">
    <source>
        <dbReference type="EMBL" id="CAK9062162.1"/>
    </source>
</evidence>
<organism evidence="1 2">
    <name type="scientific">Durusdinium trenchii</name>
    <dbReference type="NCBI Taxonomy" id="1381693"/>
    <lineage>
        <taxon>Eukaryota</taxon>
        <taxon>Sar</taxon>
        <taxon>Alveolata</taxon>
        <taxon>Dinophyceae</taxon>
        <taxon>Suessiales</taxon>
        <taxon>Symbiodiniaceae</taxon>
        <taxon>Durusdinium</taxon>
    </lineage>
</organism>
<sequence length="362" mass="40410">MNSPLSSSDSVWRSMAVKSDTGLELRSESDLYMKGKISRLKEFYLRRLSQSDTAAVARLRARSPRSNLGSPRQLSPRQTPRSLDAELTEAIYEKQTNSNSKAALSPATMEKLGSKVGPHIEMLNAKLISLRAALESRILDGSSQSNVLRHLTQLRYHLDNALKWAPDAAFSGPAIEHTIQQVQQLASTARVLAPGVYVFSKRTEHILIRKERALKKAAQILYEDYRKPPSYSDILKGDIRIPTSRTSKAESTVVSEFDSECGTMYADTVITWDSPADVGNVQDVNEYLALKSEDQQRRWFYSQCLAAKMAAADKARARKILISDLYSKVKKADGLPITNWMMFIQEQLMVGQLSPAAVSCVH</sequence>
<protein>
    <submittedName>
        <fullName evidence="1">Uncharacterized protein</fullName>
    </submittedName>
</protein>
<accession>A0ABP0NH11</accession>
<evidence type="ECO:0000313" key="2">
    <source>
        <dbReference type="Proteomes" id="UP001642484"/>
    </source>
</evidence>
<comment type="caution">
    <text evidence="1">The sequence shown here is derived from an EMBL/GenBank/DDBJ whole genome shotgun (WGS) entry which is preliminary data.</text>
</comment>
<reference evidence="1 2" key="1">
    <citation type="submission" date="2024-02" db="EMBL/GenBank/DDBJ databases">
        <authorList>
            <person name="Chen Y."/>
            <person name="Shah S."/>
            <person name="Dougan E. K."/>
            <person name="Thang M."/>
            <person name="Chan C."/>
        </authorList>
    </citation>
    <scope>NUCLEOTIDE SEQUENCE [LARGE SCALE GENOMIC DNA]</scope>
</reference>
<keyword evidence="2" id="KW-1185">Reference proteome</keyword>
<dbReference type="Proteomes" id="UP001642484">
    <property type="component" value="Unassembled WGS sequence"/>
</dbReference>
<proteinExistence type="predicted"/>
<name>A0ABP0NH11_9DINO</name>
<gene>
    <name evidence="1" type="ORF">CCMP2556_LOCUS30572</name>
</gene>